<organism evidence="1 2">
    <name type="scientific">Campylobacter ureolyticus</name>
    <dbReference type="NCBI Taxonomy" id="827"/>
    <lineage>
        <taxon>Bacteria</taxon>
        <taxon>Pseudomonadati</taxon>
        <taxon>Campylobacterota</taxon>
        <taxon>Epsilonproteobacteria</taxon>
        <taxon>Campylobacterales</taxon>
        <taxon>Campylobacteraceae</taxon>
        <taxon>Campylobacter</taxon>
    </lineage>
</organism>
<gene>
    <name evidence="1" type="ORF">O6B32_00605</name>
</gene>
<name>A0A9Q4KLP6_9BACT</name>
<dbReference type="RefSeq" id="WP_269484131.1">
    <property type="nucleotide sequence ID" value="NZ_JAPXGO010000001.1"/>
</dbReference>
<protein>
    <submittedName>
        <fullName evidence="1">Uncharacterized protein</fullName>
    </submittedName>
</protein>
<evidence type="ECO:0000313" key="2">
    <source>
        <dbReference type="Proteomes" id="UP001075225"/>
    </source>
</evidence>
<proteinExistence type="predicted"/>
<dbReference type="Proteomes" id="UP001075225">
    <property type="component" value="Unassembled WGS sequence"/>
</dbReference>
<dbReference type="AlphaFoldDB" id="A0A9Q4KLP6"/>
<reference evidence="1" key="1">
    <citation type="submission" date="2022-12" db="EMBL/GenBank/DDBJ databases">
        <title>Species Delineation and Comparative Genomics within the Campylobacter ureolyticus Complex.</title>
        <authorList>
            <person name="Maki J."/>
            <person name="Howard M."/>
            <person name="Connelly S."/>
            <person name="Hardy D.J."/>
            <person name="Cameron A."/>
        </authorList>
    </citation>
    <scope>NUCLEOTIDE SEQUENCE</scope>
    <source>
        <strain evidence="1">URMC_787</strain>
    </source>
</reference>
<accession>A0A9Q4KLP6</accession>
<dbReference type="EMBL" id="JAPXGO010000001">
    <property type="protein sequence ID" value="MCZ6158989.1"/>
    <property type="molecule type" value="Genomic_DNA"/>
</dbReference>
<comment type="caution">
    <text evidence="1">The sequence shown here is derived from an EMBL/GenBank/DDBJ whole genome shotgun (WGS) entry which is preliminary data.</text>
</comment>
<sequence length="144" mass="17625">MILEQEQNLEQQLYKWRDERDFSMNLQQETLVVDFCEELTKYYKAEDDCEKVKSLCHIYVLCMNSMEYTLDEARKNVENPCKYNNFSTIIGDFLDCFNTHYNLYKMMLCVENMVEKEGYNFYECMLEKIKEMFNETNYERCKRV</sequence>
<evidence type="ECO:0000313" key="1">
    <source>
        <dbReference type="EMBL" id="MCZ6158989.1"/>
    </source>
</evidence>